<reference evidence="22" key="1">
    <citation type="submission" date="2025-08" db="UniProtKB">
        <authorList>
            <consortium name="RefSeq"/>
        </authorList>
    </citation>
    <scope>IDENTIFICATION</scope>
</reference>
<evidence type="ECO:0000256" key="9">
    <source>
        <dbReference type="ARBA" id="ARBA00023136"/>
    </source>
</evidence>
<evidence type="ECO:0000259" key="20">
    <source>
        <dbReference type="SMART" id="SM00079"/>
    </source>
</evidence>
<dbReference type="CDD" id="cd19990">
    <property type="entry name" value="PBP1_GABAb_receptor_plant"/>
    <property type="match status" value="1"/>
</dbReference>
<dbReference type="FunFam" id="1.10.287.70:FF:000037">
    <property type="entry name" value="Glutamate receptor"/>
    <property type="match status" value="1"/>
</dbReference>
<proteinExistence type="inferred from homology"/>
<keyword evidence="13 15" id="KW-0407">Ion channel</keyword>
<keyword evidence="9 15" id="KW-0472">Membrane</keyword>
<dbReference type="PANTHER" id="PTHR34836:SF1">
    <property type="entry name" value="OS09G0428600 PROTEIN"/>
    <property type="match status" value="1"/>
</dbReference>
<feature type="transmembrane region" description="Helical" evidence="18">
    <location>
        <begin position="580"/>
        <end position="598"/>
    </location>
</feature>
<comment type="similarity">
    <text evidence="2 15">Belongs to the glutamate-gated ion channel (TC 1.A.10.1) family.</text>
</comment>
<dbReference type="InterPro" id="IPR000337">
    <property type="entry name" value="GPCR_3"/>
</dbReference>
<dbReference type="Gene3D" id="3.40.50.2300">
    <property type="match status" value="2"/>
</dbReference>
<evidence type="ECO:0000256" key="15">
    <source>
        <dbReference type="PIRNR" id="PIRNR037090"/>
    </source>
</evidence>
<gene>
    <name evidence="22" type="primary">LOC120277043</name>
</gene>
<feature type="disulfide bond" evidence="16">
    <location>
        <begin position="745"/>
        <end position="796"/>
    </location>
</feature>
<keyword evidence="6 19" id="KW-0732">Signal</keyword>
<dbReference type="Pfam" id="PF10613">
    <property type="entry name" value="Lig_chan-Glu_bd"/>
    <property type="match status" value="1"/>
</dbReference>
<dbReference type="SMART" id="SM00079">
    <property type="entry name" value="PBPe"/>
    <property type="match status" value="1"/>
</dbReference>
<feature type="transmembrane region" description="Helical" evidence="18">
    <location>
        <begin position="816"/>
        <end position="837"/>
    </location>
</feature>
<dbReference type="FunFam" id="3.40.50.2300:FF:000081">
    <property type="entry name" value="Glutamate receptor"/>
    <property type="match status" value="1"/>
</dbReference>
<keyword evidence="7 18" id="KW-1133">Transmembrane helix</keyword>
<evidence type="ECO:0000256" key="19">
    <source>
        <dbReference type="SAM" id="SignalP"/>
    </source>
</evidence>
<evidence type="ECO:0000256" key="4">
    <source>
        <dbReference type="ARBA" id="ARBA00022448"/>
    </source>
</evidence>
<evidence type="ECO:0000256" key="1">
    <source>
        <dbReference type="ARBA" id="ARBA00004141"/>
    </source>
</evidence>
<dbReference type="InterPro" id="IPR015683">
    <property type="entry name" value="Ionotropic_Glu_rcpt"/>
</dbReference>
<keyword evidence="8 15" id="KW-0406">Ion transport</keyword>
<keyword evidence="10 15" id="KW-0675">Receptor</keyword>
<dbReference type="InterPro" id="IPR001828">
    <property type="entry name" value="ANF_lig-bd_rcpt"/>
</dbReference>
<evidence type="ECO:0000256" key="6">
    <source>
        <dbReference type="ARBA" id="ARBA00022729"/>
    </source>
</evidence>
<evidence type="ECO:0000256" key="8">
    <source>
        <dbReference type="ARBA" id="ARBA00023065"/>
    </source>
</evidence>
<dbReference type="Gene3D" id="1.10.287.70">
    <property type="match status" value="1"/>
</dbReference>
<evidence type="ECO:0000256" key="3">
    <source>
        <dbReference type="ARBA" id="ARBA00011095"/>
    </source>
</evidence>
<evidence type="ECO:0000256" key="16">
    <source>
        <dbReference type="PIRSR" id="PIRSR037090-50"/>
    </source>
</evidence>
<evidence type="ECO:0000256" key="11">
    <source>
        <dbReference type="ARBA" id="ARBA00023180"/>
    </source>
</evidence>
<comment type="function">
    <text evidence="15">Glutamate-gated receptor that probably acts as non-selective cation channel.</text>
</comment>
<keyword evidence="12 15" id="KW-1071">Ligand-gated ion channel</keyword>
<organism evidence="21 22">
    <name type="scientific">Dioscorea cayennensis subsp. rotundata</name>
    <name type="common">White Guinea yam</name>
    <name type="synonym">Dioscorea rotundata</name>
    <dbReference type="NCBI Taxonomy" id="55577"/>
    <lineage>
        <taxon>Eukaryota</taxon>
        <taxon>Viridiplantae</taxon>
        <taxon>Streptophyta</taxon>
        <taxon>Embryophyta</taxon>
        <taxon>Tracheophyta</taxon>
        <taxon>Spermatophyta</taxon>
        <taxon>Magnoliopsida</taxon>
        <taxon>Liliopsida</taxon>
        <taxon>Dioscoreales</taxon>
        <taxon>Dioscoreaceae</taxon>
        <taxon>Dioscorea</taxon>
    </lineage>
</organism>
<feature type="domain" description="Ionotropic glutamate receptor C-terminal" evidence="20">
    <location>
        <begin position="451"/>
        <end position="792"/>
    </location>
</feature>
<dbReference type="GeneID" id="120277043"/>
<dbReference type="Pfam" id="PF00060">
    <property type="entry name" value="Lig_chan"/>
    <property type="match status" value="1"/>
</dbReference>
<evidence type="ECO:0000313" key="21">
    <source>
        <dbReference type="Proteomes" id="UP001515500"/>
    </source>
</evidence>
<keyword evidence="11" id="KW-0325">Glycoprotein</keyword>
<dbReference type="SUPFAM" id="SSF53822">
    <property type="entry name" value="Periplasmic binding protein-like I"/>
    <property type="match status" value="1"/>
</dbReference>
<dbReference type="InterPro" id="IPR044440">
    <property type="entry name" value="GABAb_receptor_plant_PBP1"/>
</dbReference>
<dbReference type="AlphaFoldDB" id="A0AB40CI75"/>
<keyword evidence="16" id="KW-1015">Disulfide bond</keyword>
<dbReference type="PRINTS" id="PR00248">
    <property type="entry name" value="GPCRMGR"/>
</dbReference>
<dbReference type="FunFam" id="3.40.190.10:FF:000103">
    <property type="entry name" value="Glutamate receptor"/>
    <property type="match status" value="1"/>
</dbReference>
<evidence type="ECO:0000256" key="10">
    <source>
        <dbReference type="ARBA" id="ARBA00023170"/>
    </source>
</evidence>
<dbReference type="SUPFAM" id="SSF53850">
    <property type="entry name" value="Periplasmic binding protein-like II"/>
    <property type="match status" value="1"/>
</dbReference>
<dbReference type="PANTHER" id="PTHR34836">
    <property type="entry name" value="OS06G0188250 PROTEIN"/>
    <property type="match status" value="1"/>
</dbReference>
<dbReference type="InterPro" id="IPR028082">
    <property type="entry name" value="Peripla_BP_I"/>
</dbReference>
<keyword evidence="5 18" id="KW-0812">Transmembrane</keyword>
<keyword evidence="4 15" id="KW-0813">Transport</keyword>
<dbReference type="CDD" id="cd13686">
    <property type="entry name" value="GluR_Plant"/>
    <property type="match status" value="1"/>
</dbReference>
<comment type="function">
    <text evidence="14">Glutamate-gated receptor that probably acts as a non-selective cation channel. May be involved in light-signal transduction and calcium homeostasis via the regulation of calcium influx into cells.</text>
</comment>
<evidence type="ECO:0000256" key="2">
    <source>
        <dbReference type="ARBA" id="ARBA00008685"/>
    </source>
</evidence>
<feature type="compositionally biased region" description="Basic and acidic residues" evidence="17">
    <location>
        <begin position="870"/>
        <end position="882"/>
    </location>
</feature>
<evidence type="ECO:0000256" key="7">
    <source>
        <dbReference type="ARBA" id="ARBA00022989"/>
    </source>
</evidence>
<evidence type="ECO:0000256" key="5">
    <source>
        <dbReference type="ARBA" id="ARBA00022692"/>
    </source>
</evidence>
<comment type="subcellular location">
    <subcellularLocation>
        <location evidence="1">Membrane</location>
        <topology evidence="1">Multi-pass membrane protein</topology>
    </subcellularLocation>
</comment>
<accession>A0AB40CI75</accession>
<comment type="subunit">
    <text evidence="3">May form heteromers.</text>
</comment>
<evidence type="ECO:0000256" key="18">
    <source>
        <dbReference type="SAM" id="Phobius"/>
    </source>
</evidence>
<evidence type="ECO:0000256" key="17">
    <source>
        <dbReference type="SAM" id="MobiDB-lite"/>
    </source>
</evidence>
<name>A0AB40CI75_DIOCR</name>
<dbReference type="GO" id="GO:0015276">
    <property type="term" value="F:ligand-gated monoatomic ion channel activity"/>
    <property type="evidence" value="ECO:0007669"/>
    <property type="project" value="InterPro"/>
</dbReference>
<feature type="chain" id="PRO_5044312524" description="Glutamate receptor" evidence="19">
    <location>
        <begin position="23"/>
        <end position="905"/>
    </location>
</feature>
<dbReference type="InterPro" id="IPR001320">
    <property type="entry name" value="Iontro_rcpt_C"/>
</dbReference>
<evidence type="ECO:0000313" key="22">
    <source>
        <dbReference type="RefSeq" id="XP_039139721.1"/>
    </source>
</evidence>
<dbReference type="RefSeq" id="XP_039139721.1">
    <property type="nucleotide sequence ID" value="XM_039283787.1"/>
</dbReference>
<dbReference type="Pfam" id="PF01094">
    <property type="entry name" value="ANF_receptor"/>
    <property type="match status" value="1"/>
</dbReference>
<dbReference type="GO" id="GO:0004930">
    <property type="term" value="F:G protein-coupled receptor activity"/>
    <property type="evidence" value="ECO:0007669"/>
    <property type="project" value="InterPro"/>
</dbReference>
<dbReference type="InterPro" id="IPR017103">
    <property type="entry name" value="Iontropic_Glu_rcpt_pln"/>
</dbReference>
<dbReference type="FunFam" id="3.40.190.10:FF:000217">
    <property type="entry name" value="Glutamate receptor"/>
    <property type="match status" value="1"/>
</dbReference>
<evidence type="ECO:0000256" key="14">
    <source>
        <dbReference type="ARBA" id="ARBA00049638"/>
    </source>
</evidence>
<dbReference type="Gene3D" id="3.40.190.10">
    <property type="entry name" value="Periplasmic binding protein-like II"/>
    <property type="match status" value="1"/>
</dbReference>
<dbReference type="Proteomes" id="UP001515500">
    <property type="component" value="Chromosome 15"/>
</dbReference>
<dbReference type="InterPro" id="IPR019594">
    <property type="entry name" value="Glu/Gly-bd"/>
</dbReference>
<feature type="transmembrane region" description="Helical" evidence="18">
    <location>
        <begin position="640"/>
        <end position="658"/>
    </location>
</feature>
<sequence>MGNLLFACVIFIVSFLVTVAVAVAGEQRKFPVGVVLDMDTWVGNISRSCISMATDDFYAYHSNYTTRLDFYIRNSKEDVVSAASAALDLLINNRVEAIIGPQTSIQAKFVAEIGNRTHIPIISFSATSPVLSSVRTPYFIRTTISDSSQAQAIAALVRSFGWSQLIPIFEDTDYGTGMIPYLIDAYQTTNARVPHRSMIPLSANDDQILTELYFLMTLQTRVFVVHASYSLVSRLLTKAKEIGMMKEGYAWIVTYGLTDNFGVMDSSTLKAMHGVLTVNPYIPQYPDFNTKWKARQPQKDPAAFAKKIEPSVYAMWAYDTVWALAFAAEAVGAPVGTAPHDRKLMDSYRKNSTNLEELQVSPSGHKLLDSILGMNFDGVTGRFRLVNGQLEAKSFEIININRDKMKKIGYWTSEHGISGKLDHGTNLKGIIWPGDAITAPNGLDWQSNNKTLRIGVPVMKGFMEFVNREWNPLTNRNGSGFCIEVFDTIMASLPYKIPYEYIPFEDDKGKMNGTYNDLVYQVYLGNFDAVVGDVTITPNRSLYVDFSVAYTELGMAMVVPIKDDRGKSPWIFLKPLTTDLWLASGAFFVFTGFAIWVLEHRINEGFRGPALHQLGTIFYFSFSTLVFAHREKVLSNFTRVVVIIWLFVVLILTSSYTASLTSMLTVQQLHPTATSLHEIIRNGEYIGYMGDSGMLRLLNIDASKLKAFDSAEAYDEALSKGSARGGVSAIIDEIPYIKVFLSKYCGKYTMVGTIYRTDGFGFAFQKGSPLVSEVSRTILKATEELDKKLYRNKTACPDQNNMASSNSLTLDSFRGLFLLSGITTSMAIISSLLVFLLRNRQVLAKMDSESSMLRRLITFVKLFDQKDESFHGGKKGDLKEFSMKAGSDDGPSVWPRKNGGPASPW</sequence>
<dbReference type="PIRSF" id="PIRSF037090">
    <property type="entry name" value="Iontro_Glu-like_rcpt_pln"/>
    <property type="match status" value="1"/>
</dbReference>
<evidence type="ECO:0000256" key="13">
    <source>
        <dbReference type="ARBA" id="ARBA00023303"/>
    </source>
</evidence>
<evidence type="ECO:0000256" key="12">
    <source>
        <dbReference type="ARBA" id="ARBA00023286"/>
    </source>
</evidence>
<protein>
    <recommendedName>
        <fullName evidence="15">Glutamate receptor</fullName>
    </recommendedName>
</protein>
<feature type="region of interest" description="Disordered" evidence="17">
    <location>
        <begin position="870"/>
        <end position="905"/>
    </location>
</feature>
<dbReference type="GO" id="GO:0016020">
    <property type="term" value="C:membrane"/>
    <property type="evidence" value="ECO:0007669"/>
    <property type="project" value="UniProtKB-SubCell"/>
</dbReference>
<feature type="signal peptide" evidence="19">
    <location>
        <begin position="1"/>
        <end position="22"/>
    </location>
</feature>
<keyword evidence="21" id="KW-1185">Reference proteome</keyword>